<dbReference type="InterPro" id="IPR045237">
    <property type="entry name" value="COPS7/eIF3m"/>
</dbReference>
<dbReference type="InterPro" id="IPR036390">
    <property type="entry name" value="WH_DNA-bd_sf"/>
</dbReference>
<dbReference type="AlphaFoldDB" id="A0AAD9MGB9"/>
<comment type="caution">
    <text evidence="3">The sequence shown here is derived from an EMBL/GenBank/DDBJ whole genome shotgun (WGS) entry which is preliminary data.</text>
</comment>
<dbReference type="SMART" id="SM00088">
    <property type="entry name" value="PINT"/>
    <property type="match status" value="1"/>
</dbReference>
<protein>
    <recommendedName>
        <fullName evidence="2">PCI domain-containing protein</fullName>
    </recommendedName>
</protein>
<dbReference type="Proteomes" id="UP001255856">
    <property type="component" value="Unassembled WGS sequence"/>
</dbReference>
<keyword evidence="4" id="KW-1185">Reference proteome</keyword>
<accession>A0AAD9MGB9</accession>
<dbReference type="EMBL" id="JASFZW010000010">
    <property type="protein sequence ID" value="KAK2076499.1"/>
    <property type="molecule type" value="Genomic_DNA"/>
</dbReference>
<dbReference type="Pfam" id="PF01399">
    <property type="entry name" value="PCI"/>
    <property type="match status" value="1"/>
</dbReference>
<evidence type="ECO:0000313" key="4">
    <source>
        <dbReference type="Proteomes" id="UP001255856"/>
    </source>
</evidence>
<dbReference type="PROSITE" id="PS50250">
    <property type="entry name" value="PCI"/>
    <property type="match status" value="1"/>
</dbReference>
<dbReference type="PANTHER" id="PTHR15350:SF2">
    <property type="entry name" value="EUKARYOTIC TRANSLATION INITIATION FACTOR 3 SUBUNIT M"/>
    <property type="match status" value="1"/>
</dbReference>
<proteinExistence type="inferred from homology"/>
<gene>
    <name evidence="3" type="ORF">QBZ16_001025</name>
</gene>
<evidence type="ECO:0000313" key="3">
    <source>
        <dbReference type="EMBL" id="KAK2076499.1"/>
    </source>
</evidence>
<dbReference type="PANTHER" id="PTHR15350">
    <property type="entry name" value="COP9 SIGNALOSOME COMPLEX SUBUNIT 7/DENDRITIC CELL PROTEIN GA17"/>
    <property type="match status" value="1"/>
</dbReference>
<reference evidence="3" key="1">
    <citation type="submission" date="2021-01" db="EMBL/GenBank/DDBJ databases">
        <authorList>
            <person name="Eckstrom K.M.E."/>
        </authorList>
    </citation>
    <scope>NUCLEOTIDE SEQUENCE</scope>
    <source>
        <strain evidence="3">UVCC 0001</strain>
    </source>
</reference>
<dbReference type="InterPro" id="IPR000717">
    <property type="entry name" value="PCI_dom"/>
</dbReference>
<dbReference type="SUPFAM" id="SSF46785">
    <property type="entry name" value="Winged helix' DNA-binding domain"/>
    <property type="match status" value="1"/>
</dbReference>
<dbReference type="GO" id="GO:0005852">
    <property type="term" value="C:eukaryotic translation initiation factor 3 complex"/>
    <property type="evidence" value="ECO:0007669"/>
    <property type="project" value="TreeGrafter"/>
</dbReference>
<sequence length="407" mass="43136">MSAYFFDTSEDDSFLEVAKLIGELLDGGEDATVSEGEERAPTAGSRFLEESVELYAQQNTSALFTKYMGQLDIIFAHAEKDQAGKRPTDLEGALNILCHLVPRVALAGPGEVSRATAELAAALQSKGTPGSLRMERLQALATLHNVLPESEPESRHAATVALLACAREGGSVELLLPLVRGAAPRLAPRSRAAAAEANRLLTEVALSYRGDATGADRAAVTEAARRVVVDFCTGADAFTFDLADSPAVRELAEDAATRPLHALLTALLGGDAEALAAVQRASPDLLPSLGLAPEDALTKTRLMALAALALSRPVLRFEEVRDALGVPLAEVEPLVVRAVGRGLLDARIDQLARTVTVTRCEPRAFGGQDWRALQATLRGWLGALERAEQIAEDKKALLQQGLSAIKA</sequence>
<dbReference type="GO" id="GO:0002183">
    <property type="term" value="P:cytoplasmic translational initiation"/>
    <property type="evidence" value="ECO:0007669"/>
    <property type="project" value="TreeGrafter"/>
</dbReference>
<feature type="domain" description="PCI" evidence="2">
    <location>
        <begin position="193"/>
        <end position="362"/>
    </location>
</feature>
<organism evidence="3 4">
    <name type="scientific">Prototheca wickerhamii</name>
    <dbReference type="NCBI Taxonomy" id="3111"/>
    <lineage>
        <taxon>Eukaryota</taxon>
        <taxon>Viridiplantae</taxon>
        <taxon>Chlorophyta</taxon>
        <taxon>core chlorophytes</taxon>
        <taxon>Trebouxiophyceae</taxon>
        <taxon>Chlorellales</taxon>
        <taxon>Chlorellaceae</taxon>
        <taxon>Prototheca</taxon>
    </lineage>
</organism>
<name>A0AAD9MGB9_PROWI</name>
<comment type="similarity">
    <text evidence="1">Belongs to the CSN7/EIF3M family. CSN7 subfamily.</text>
</comment>
<evidence type="ECO:0000259" key="2">
    <source>
        <dbReference type="PROSITE" id="PS50250"/>
    </source>
</evidence>
<evidence type="ECO:0000256" key="1">
    <source>
        <dbReference type="ARBA" id="ARBA00008482"/>
    </source>
</evidence>